<dbReference type="PANTHER" id="PTHR43038">
    <property type="entry name" value="ATP-BINDING CASSETTE, SUB-FAMILY H, MEMBER 1"/>
    <property type="match status" value="1"/>
</dbReference>
<evidence type="ECO:0000256" key="1">
    <source>
        <dbReference type="ARBA" id="ARBA00022741"/>
    </source>
</evidence>
<evidence type="ECO:0000256" key="2">
    <source>
        <dbReference type="ARBA" id="ARBA00022840"/>
    </source>
</evidence>
<dbReference type="InterPro" id="IPR027417">
    <property type="entry name" value="P-loop_NTPase"/>
</dbReference>
<dbReference type="OrthoDB" id="9804819at2"/>
<proteinExistence type="predicted"/>
<dbReference type="PROSITE" id="PS00211">
    <property type="entry name" value="ABC_TRANSPORTER_1"/>
    <property type="match status" value="1"/>
</dbReference>
<sequence>MDTYPVQASVTKRYGKTTILDGIELTFQRGEIFGLLGPSGSGKTTLVKLLCGIEEATEGTVQVFNQQMPDLNVMNRMGYMAQADALYVELTAKENLEFFASLSGVKRTERKERIQEVMKLVDLEQHLDKKVETYSGGMKRRLSLAIALLHKPDILLLDEPTVGIDPSLRQRIWDTFEALRMKGVLILVTTHVMDEAERCSRLGLIREGKLIAVGTPDEIKTNTKSTTIEQAFLTYGGVKR</sequence>
<dbReference type="PROSITE" id="PS50893">
    <property type="entry name" value="ABC_TRANSPORTER_2"/>
    <property type="match status" value="1"/>
</dbReference>
<evidence type="ECO:0000259" key="3">
    <source>
        <dbReference type="PROSITE" id="PS50893"/>
    </source>
</evidence>
<name>A0A4U1MGM8_9BACL</name>
<evidence type="ECO:0000313" key="5">
    <source>
        <dbReference type="Proteomes" id="UP000310541"/>
    </source>
</evidence>
<dbReference type="SMART" id="SM00382">
    <property type="entry name" value="AAA"/>
    <property type="match status" value="1"/>
</dbReference>
<organism evidence="4 5">
    <name type="scientific">Guptibacillus hwajinpoensis</name>
    <dbReference type="NCBI Taxonomy" id="208199"/>
    <lineage>
        <taxon>Bacteria</taxon>
        <taxon>Bacillati</taxon>
        <taxon>Bacillota</taxon>
        <taxon>Bacilli</taxon>
        <taxon>Bacillales</taxon>
        <taxon>Guptibacillaceae</taxon>
        <taxon>Guptibacillus</taxon>
    </lineage>
</organism>
<gene>
    <name evidence="4" type="ORF">FBF83_12495</name>
</gene>
<dbReference type="GO" id="GO:0016887">
    <property type="term" value="F:ATP hydrolysis activity"/>
    <property type="evidence" value="ECO:0007669"/>
    <property type="project" value="InterPro"/>
</dbReference>
<dbReference type="RefSeq" id="WP_136947490.1">
    <property type="nucleotide sequence ID" value="NZ_SWFM01000003.1"/>
</dbReference>
<dbReference type="InterPro" id="IPR003439">
    <property type="entry name" value="ABC_transporter-like_ATP-bd"/>
</dbReference>
<protein>
    <submittedName>
        <fullName evidence="4">ABC transporter ATP-binding protein</fullName>
    </submittedName>
</protein>
<dbReference type="InterPro" id="IPR017871">
    <property type="entry name" value="ABC_transporter-like_CS"/>
</dbReference>
<keyword evidence="2 4" id="KW-0067">ATP-binding</keyword>
<dbReference type="SUPFAM" id="SSF52540">
    <property type="entry name" value="P-loop containing nucleoside triphosphate hydrolases"/>
    <property type="match status" value="1"/>
</dbReference>
<dbReference type="EMBL" id="SWFM01000003">
    <property type="protein sequence ID" value="TKD70073.1"/>
    <property type="molecule type" value="Genomic_DNA"/>
</dbReference>
<dbReference type="Pfam" id="PF00005">
    <property type="entry name" value="ABC_tran"/>
    <property type="match status" value="1"/>
</dbReference>
<dbReference type="Gene3D" id="3.40.50.300">
    <property type="entry name" value="P-loop containing nucleotide triphosphate hydrolases"/>
    <property type="match status" value="1"/>
</dbReference>
<dbReference type="GO" id="GO:0005524">
    <property type="term" value="F:ATP binding"/>
    <property type="evidence" value="ECO:0007669"/>
    <property type="project" value="UniProtKB-KW"/>
</dbReference>
<dbReference type="Proteomes" id="UP000310541">
    <property type="component" value="Unassembled WGS sequence"/>
</dbReference>
<comment type="caution">
    <text evidence="4">The sequence shown here is derived from an EMBL/GenBank/DDBJ whole genome shotgun (WGS) entry which is preliminary data.</text>
</comment>
<dbReference type="AlphaFoldDB" id="A0A4U1MGM8"/>
<feature type="domain" description="ABC transporter" evidence="3">
    <location>
        <begin position="5"/>
        <end position="232"/>
    </location>
</feature>
<accession>A0A4U1MGM8</accession>
<reference evidence="4 5" key="1">
    <citation type="submission" date="2019-04" db="EMBL/GenBank/DDBJ databases">
        <title>Genome sequence of Bacillus hwajinpoensis strain Y2.</title>
        <authorList>
            <person name="Fair J.L."/>
            <person name="Maclea K.S."/>
        </authorList>
    </citation>
    <scope>NUCLEOTIDE SEQUENCE [LARGE SCALE GENOMIC DNA]</scope>
    <source>
        <strain evidence="4 5">Y2</strain>
    </source>
</reference>
<dbReference type="PANTHER" id="PTHR43038:SF3">
    <property type="entry name" value="ABC TRANSPORTER G FAMILY MEMBER 20 ISOFORM X1"/>
    <property type="match status" value="1"/>
</dbReference>
<keyword evidence="1" id="KW-0547">Nucleotide-binding</keyword>
<evidence type="ECO:0000313" key="4">
    <source>
        <dbReference type="EMBL" id="TKD70073.1"/>
    </source>
</evidence>
<dbReference type="InterPro" id="IPR003593">
    <property type="entry name" value="AAA+_ATPase"/>
</dbReference>